<dbReference type="AlphaFoldDB" id="A0A4Q5LU32"/>
<keyword evidence="3" id="KW-1185">Reference proteome</keyword>
<evidence type="ECO:0000313" key="2">
    <source>
        <dbReference type="EMBL" id="RYU92979.1"/>
    </source>
</evidence>
<dbReference type="SUPFAM" id="SSF51206">
    <property type="entry name" value="cAMP-binding domain-like"/>
    <property type="match status" value="1"/>
</dbReference>
<dbReference type="Proteomes" id="UP000293162">
    <property type="component" value="Unassembled WGS sequence"/>
</dbReference>
<comment type="caution">
    <text evidence="2">The sequence shown here is derived from an EMBL/GenBank/DDBJ whole genome shotgun (WGS) entry which is preliminary data.</text>
</comment>
<evidence type="ECO:0000259" key="1">
    <source>
        <dbReference type="Pfam" id="PF00027"/>
    </source>
</evidence>
<dbReference type="CDD" id="cd00038">
    <property type="entry name" value="CAP_ED"/>
    <property type="match status" value="1"/>
</dbReference>
<gene>
    <name evidence="2" type="ORF">EWM59_24385</name>
</gene>
<evidence type="ECO:0000313" key="3">
    <source>
        <dbReference type="Proteomes" id="UP000293162"/>
    </source>
</evidence>
<dbReference type="Pfam" id="PF00027">
    <property type="entry name" value="cNMP_binding"/>
    <property type="match status" value="1"/>
</dbReference>
<proteinExistence type="predicted"/>
<protein>
    <submittedName>
        <fullName evidence="2">Crp/Fnr family transcriptional regulator</fullName>
    </submittedName>
</protein>
<feature type="domain" description="Cyclic nucleotide-binding" evidence="1">
    <location>
        <begin position="30"/>
        <end position="118"/>
    </location>
</feature>
<dbReference type="OrthoDB" id="1933280at2"/>
<dbReference type="InterPro" id="IPR000595">
    <property type="entry name" value="cNMP-bd_dom"/>
</dbReference>
<accession>A0A4Q5LU32</accession>
<dbReference type="InterPro" id="IPR014710">
    <property type="entry name" value="RmlC-like_jellyroll"/>
</dbReference>
<dbReference type="RefSeq" id="WP_130023860.1">
    <property type="nucleotide sequence ID" value="NZ_SEWF01000062.1"/>
</dbReference>
<dbReference type="Gene3D" id="2.60.120.10">
    <property type="entry name" value="Jelly Rolls"/>
    <property type="match status" value="1"/>
</dbReference>
<reference evidence="2 3" key="1">
    <citation type="submission" date="2019-02" db="EMBL/GenBank/DDBJ databases">
        <title>Bacterial novel species Emticicia sp. 17J42-9 isolated from soil.</title>
        <authorList>
            <person name="Jung H.-Y."/>
        </authorList>
    </citation>
    <scope>NUCLEOTIDE SEQUENCE [LARGE SCALE GENOMIC DNA]</scope>
    <source>
        <strain evidence="2 3">17J42-9</strain>
    </source>
</reference>
<name>A0A4Q5LU32_9BACT</name>
<dbReference type="EMBL" id="SEWF01000062">
    <property type="protein sequence ID" value="RYU92979.1"/>
    <property type="molecule type" value="Genomic_DNA"/>
</dbReference>
<organism evidence="2 3">
    <name type="scientific">Emticicia agri</name>
    <dbReference type="NCBI Taxonomy" id="2492393"/>
    <lineage>
        <taxon>Bacteria</taxon>
        <taxon>Pseudomonadati</taxon>
        <taxon>Bacteroidota</taxon>
        <taxon>Cytophagia</taxon>
        <taxon>Cytophagales</taxon>
        <taxon>Leadbetterellaceae</taxon>
        <taxon>Emticicia</taxon>
    </lineage>
</organism>
<sequence>MSELLRQHIEKIVLLTDAEFAHILSHFVSKKFKKHQFVVQEGQVVAHDFFILSGCLKSYSTDVNGKEHIIQFGMPDWWITDYQAYYGQSVATMNIDCIEPSELLCLSYANREKLCAEYHKIEHFFRKKTNKRNVALQQRILSLLSSTAQERYDQLLQQYPELFQKVPKHLIASYLGVTRETLSRFRQSDK</sequence>
<dbReference type="InterPro" id="IPR018490">
    <property type="entry name" value="cNMP-bd_dom_sf"/>
</dbReference>